<keyword evidence="7" id="KW-1185">Reference proteome</keyword>
<comment type="caution">
    <text evidence="6">The sequence shown here is derived from an EMBL/GenBank/DDBJ whole genome shotgun (WGS) entry which is preliminary data.</text>
</comment>
<dbReference type="EMBL" id="JBFBVU010000022">
    <property type="protein sequence ID" value="MEV8468105.1"/>
    <property type="molecule type" value="Genomic_DNA"/>
</dbReference>
<dbReference type="InterPro" id="IPR003439">
    <property type="entry name" value="ABC_transporter-like_ATP-bd"/>
</dbReference>
<dbReference type="Pfam" id="PF00005">
    <property type="entry name" value="ABC_tran"/>
    <property type="match status" value="1"/>
</dbReference>
<dbReference type="PROSITE" id="PS00211">
    <property type="entry name" value="ABC_TRANSPORTER_1"/>
    <property type="match status" value="1"/>
</dbReference>
<gene>
    <name evidence="6" type="ORF">AB0T83_15110</name>
</gene>
<dbReference type="PROSITE" id="PS50893">
    <property type="entry name" value="ABC_TRANSPORTER_2"/>
    <property type="match status" value="1"/>
</dbReference>
<dbReference type="InterPro" id="IPR017871">
    <property type="entry name" value="ABC_transporter-like_CS"/>
</dbReference>
<evidence type="ECO:0000256" key="1">
    <source>
        <dbReference type="ARBA" id="ARBA00005417"/>
    </source>
</evidence>
<dbReference type="GO" id="GO:0005524">
    <property type="term" value="F:ATP binding"/>
    <property type="evidence" value="ECO:0007669"/>
    <property type="project" value="UniProtKB-KW"/>
</dbReference>
<name>A0ABV3LAK2_9RHOB</name>
<evidence type="ECO:0000313" key="7">
    <source>
        <dbReference type="Proteomes" id="UP001553161"/>
    </source>
</evidence>
<comment type="similarity">
    <text evidence="1">Belongs to the ABC transporter superfamily.</text>
</comment>
<evidence type="ECO:0000313" key="6">
    <source>
        <dbReference type="EMBL" id="MEV8468105.1"/>
    </source>
</evidence>
<dbReference type="PANTHER" id="PTHR42788:SF19">
    <property type="entry name" value="ALIPHATIC SULFONATES IMPORT ATP-BINDING PROTEIN SSUB 2"/>
    <property type="match status" value="1"/>
</dbReference>
<dbReference type="SUPFAM" id="SSF52540">
    <property type="entry name" value="P-loop containing nucleoside triphosphate hydrolases"/>
    <property type="match status" value="1"/>
</dbReference>
<dbReference type="InterPro" id="IPR027417">
    <property type="entry name" value="P-loop_NTPase"/>
</dbReference>
<dbReference type="InterPro" id="IPR003593">
    <property type="entry name" value="AAA+_ATPase"/>
</dbReference>
<dbReference type="Gene3D" id="3.40.50.300">
    <property type="entry name" value="P-loop containing nucleotide triphosphate hydrolases"/>
    <property type="match status" value="1"/>
</dbReference>
<dbReference type="RefSeq" id="WP_366194060.1">
    <property type="nucleotide sequence ID" value="NZ_JBFBVU010000022.1"/>
</dbReference>
<keyword evidence="3" id="KW-0547">Nucleotide-binding</keyword>
<evidence type="ECO:0000256" key="2">
    <source>
        <dbReference type="ARBA" id="ARBA00022448"/>
    </source>
</evidence>
<dbReference type="InterPro" id="IPR050166">
    <property type="entry name" value="ABC_transporter_ATP-bind"/>
</dbReference>
<sequence length="199" mass="20970">MISVAIENKRIGETQVLGPIALEIAAGETLAVVGPSGVGKTTLLRILAGLDRDFTGRVDAPARRAMVFQEPALLPWRSALDNLTLVAGVNTATARAALGEVGLGGLADRFPGQMSLGQQRRLSLARAFAAAPEVLLMDEPFVSLDAALVDEMLALTERLLAARTIATVFVTHSMAEATRLATRIVRLKGHPAMLDPSPA</sequence>
<evidence type="ECO:0000259" key="5">
    <source>
        <dbReference type="PROSITE" id="PS50893"/>
    </source>
</evidence>
<keyword evidence="2" id="KW-0813">Transport</keyword>
<proteinExistence type="inferred from homology"/>
<reference evidence="6 7" key="1">
    <citation type="submission" date="2024-07" db="EMBL/GenBank/DDBJ databases">
        <authorList>
            <person name="Kang M."/>
        </authorList>
    </citation>
    <scope>NUCLEOTIDE SEQUENCE [LARGE SCALE GENOMIC DNA]</scope>
    <source>
        <strain evidence="6 7">DFM31</strain>
    </source>
</reference>
<protein>
    <submittedName>
        <fullName evidence="6">ABC transporter ATP-binding protein</fullName>
    </submittedName>
</protein>
<dbReference type="Proteomes" id="UP001553161">
    <property type="component" value="Unassembled WGS sequence"/>
</dbReference>
<accession>A0ABV3LAK2</accession>
<feature type="domain" description="ABC transporter" evidence="5">
    <location>
        <begin position="2"/>
        <end position="199"/>
    </location>
</feature>
<dbReference type="SMART" id="SM00382">
    <property type="entry name" value="AAA"/>
    <property type="match status" value="1"/>
</dbReference>
<organism evidence="6 7">
    <name type="scientific">Meridianimarinicoccus marinus</name>
    <dbReference type="NCBI Taxonomy" id="3231483"/>
    <lineage>
        <taxon>Bacteria</taxon>
        <taxon>Pseudomonadati</taxon>
        <taxon>Pseudomonadota</taxon>
        <taxon>Alphaproteobacteria</taxon>
        <taxon>Rhodobacterales</taxon>
        <taxon>Paracoccaceae</taxon>
        <taxon>Meridianimarinicoccus</taxon>
    </lineage>
</organism>
<evidence type="ECO:0000256" key="4">
    <source>
        <dbReference type="ARBA" id="ARBA00022840"/>
    </source>
</evidence>
<evidence type="ECO:0000256" key="3">
    <source>
        <dbReference type="ARBA" id="ARBA00022741"/>
    </source>
</evidence>
<keyword evidence="4 6" id="KW-0067">ATP-binding</keyword>
<dbReference type="PANTHER" id="PTHR42788">
    <property type="entry name" value="TAURINE IMPORT ATP-BINDING PROTEIN-RELATED"/>
    <property type="match status" value="1"/>
</dbReference>